<reference evidence="1 2" key="1">
    <citation type="submission" date="2019-12" db="EMBL/GenBank/DDBJ databases">
        <authorList>
            <person name="Alioto T."/>
            <person name="Alioto T."/>
            <person name="Gomez Garrido J."/>
        </authorList>
    </citation>
    <scope>NUCLEOTIDE SEQUENCE [LARGE SCALE GENOMIC DNA]</scope>
</reference>
<protein>
    <submittedName>
        <fullName evidence="1">Uncharacterized protein</fullName>
    </submittedName>
</protein>
<proteinExistence type="predicted"/>
<name>A0A8S0TJH3_OLEEU</name>
<comment type="caution">
    <text evidence="1">The sequence shown here is derived from an EMBL/GenBank/DDBJ whole genome shotgun (WGS) entry which is preliminary data.</text>
</comment>
<dbReference type="AlphaFoldDB" id="A0A8S0TJH3"/>
<sequence>MIEISYNEEASVGETRKKGCDEGWDVEDQVWLSKLLAKVEVNENDSDDILVVREAILNPKESNILPLKPITKIEDSDVDDCVIVDGDSDKLFAVEADNELCICW</sequence>
<dbReference type="Gramene" id="OE9A105368T1">
    <property type="protein sequence ID" value="OE9A105368C1"/>
    <property type="gene ID" value="OE9A105368"/>
</dbReference>
<organism evidence="1 2">
    <name type="scientific">Olea europaea subsp. europaea</name>
    <dbReference type="NCBI Taxonomy" id="158383"/>
    <lineage>
        <taxon>Eukaryota</taxon>
        <taxon>Viridiplantae</taxon>
        <taxon>Streptophyta</taxon>
        <taxon>Embryophyta</taxon>
        <taxon>Tracheophyta</taxon>
        <taxon>Spermatophyta</taxon>
        <taxon>Magnoliopsida</taxon>
        <taxon>eudicotyledons</taxon>
        <taxon>Gunneridae</taxon>
        <taxon>Pentapetalae</taxon>
        <taxon>asterids</taxon>
        <taxon>lamiids</taxon>
        <taxon>Lamiales</taxon>
        <taxon>Oleaceae</taxon>
        <taxon>Oleeae</taxon>
        <taxon>Olea</taxon>
    </lineage>
</organism>
<dbReference type="Proteomes" id="UP000594638">
    <property type="component" value="Unassembled WGS sequence"/>
</dbReference>
<dbReference type="OrthoDB" id="266020at2759"/>
<keyword evidence="2" id="KW-1185">Reference proteome</keyword>
<evidence type="ECO:0000313" key="1">
    <source>
        <dbReference type="EMBL" id="CAA3005586.1"/>
    </source>
</evidence>
<dbReference type="EMBL" id="CACTIH010007247">
    <property type="protein sequence ID" value="CAA3005586.1"/>
    <property type="molecule type" value="Genomic_DNA"/>
</dbReference>
<gene>
    <name evidence="1" type="ORF">OLEA9_A105368</name>
</gene>
<evidence type="ECO:0000313" key="2">
    <source>
        <dbReference type="Proteomes" id="UP000594638"/>
    </source>
</evidence>
<accession>A0A8S0TJH3</accession>